<name>A0A507F309_9FUNG</name>
<gene>
    <name evidence="1" type="ORF">CcCBS67573_g06669</name>
</gene>
<proteinExistence type="predicted"/>
<dbReference type="Proteomes" id="UP000320333">
    <property type="component" value="Unassembled WGS sequence"/>
</dbReference>
<sequence>MVYYDNFSLGEFGTSPDPHICTNNAVYMLLATCTNLGLFVSLKSQITSSATPTYLGFSILLHEQRLEIPASKQTKFLDLLHTFLDNIHVHFATLEHFVGKCTHLSLALQGGMAFMQHQYAALASAQQGSLITISAALREELSEWLCLDPAFPNFWHGAEWLSPHHIELHLETDASNCCISTVLYTHISEIYLGKEVPDSLLPAAGASINVHQGYAFLATLCKFALLLQNT</sequence>
<dbReference type="PANTHER" id="PTHR33050:SF7">
    <property type="entry name" value="RIBONUCLEASE H"/>
    <property type="match status" value="1"/>
</dbReference>
<keyword evidence="2" id="KW-1185">Reference proteome</keyword>
<evidence type="ECO:0000313" key="1">
    <source>
        <dbReference type="EMBL" id="TPX70075.1"/>
    </source>
</evidence>
<evidence type="ECO:0000313" key="2">
    <source>
        <dbReference type="Proteomes" id="UP000320333"/>
    </source>
</evidence>
<reference evidence="1 2" key="1">
    <citation type="journal article" date="2019" name="Sci. Rep.">
        <title>Comparative genomics of chytrid fungi reveal insights into the obligate biotrophic and pathogenic lifestyle of Synchytrium endobioticum.</title>
        <authorList>
            <person name="van de Vossenberg B.T.L.H."/>
            <person name="Warris S."/>
            <person name="Nguyen H.D.T."/>
            <person name="van Gent-Pelzer M.P.E."/>
            <person name="Joly D.L."/>
            <person name="van de Geest H.C."/>
            <person name="Bonants P.J.M."/>
            <person name="Smith D.S."/>
            <person name="Levesque C.A."/>
            <person name="van der Lee T.A.J."/>
        </authorList>
    </citation>
    <scope>NUCLEOTIDE SEQUENCE [LARGE SCALE GENOMIC DNA]</scope>
    <source>
        <strain evidence="1 2">CBS 675.73</strain>
    </source>
</reference>
<protein>
    <submittedName>
        <fullName evidence="1">Uncharacterized protein</fullName>
    </submittedName>
</protein>
<organism evidence="1 2">
    <name type="scientific">Chytriomyces confervae</name>
    <dbReference type="NCBI Taxonomy" id="246404"/>
    <lineage>
        <taxon>Eukaryota</taxon>
        <taxon>Fungi</taxon>
        <taxon>Fungi incertae sedis</taxon>
        <taxon>Chytridiomycota</taxon>
        <taxon>Chytridiomycota incertae sedis</taxon>
        <taxon>Chytridiomycetes</taxon>
        <taxon>Chytridiales</taxon>
        <taxon>Chytriomycetaceae</taxon>
        <taxon>Chytriomyces</taxon>
    </lineage>
</organism>
<comment type="caution">
    <text evidence="1">The sequence shown here is derived from an EMBL/GenBank/DDBJ whole genome shotgun (WGS) entry which is preliminary data.</text>
</comment>
<dbReference type="EMBL" id="QEAP01000297">
    <property type="protein sequence ID" value="TPX70075.1"/>
    <property type="molecule type" value="Genomic_DNA"/>
</dbReference>
<dbReference type="AlphaFoldDB" id="A0A507F309"/>
<dbReference type="PANTHER" id="PTHR33050">
    <property type="entry name" value="REVERSE TRANSCRIPTASE DOMAIN-CONTAINING PROTEIN"/>
    <property type="match status" value="1"/>
</dbReference>
<accession>A0A507F309</accession>
<dbReference type="InterPro" id="IPR052055">
    <property type="entry name" value="Hepadnavirus_pol/RT"/>
</dbReference>